<accession>J9DNB9</accession>
<dbReference type="HOGENOM" id="CLU_1896177_0_0_1"/>
<gene>
    <name evidence="1" type="ORF">EDEG_02706</name>
</gene>
<evidence type="ECO:0000313" key="1">
    <source>
        <dbReference type="EMBL" id="EJW02882.1"/>
    </source>
</evidence>
<dbReference type="EMBL" id="AFBI03000052">
    <property type="protein sequence ID" value="EJW02882.1"/>
    <property type="molecule type" value="Genomic_DNA"/>
</dbReference>
<sequence>MLRFLIFLFVKKIQVSETNINLQICRSIAIKNESNCFFCKNDNCRRDIMLEFTTFVEKNLNDCFKEFDNCIHAIEEFIQDYFSLFKISSNPKSNYYNVHFHRKTKFLNNRKNQLLIHKKILSLENNIKKKLLFC</sequence>
<protein>
    <submittedName>
        <fullName evidence="1">Uncharacterized protein</fullName>
    </submittedName>
</protein>
<dbReference type="VEuPathDB" id="MicrosporidiaDB:EDEG_02706"/>
<proteinExistence type="predicted"/>
<reference evidence="1 2" key="1">
    <citation type="submission" date="2011-08" db="EMBL/GenBank/DDBJ databases">
        <authorList>
            <person name="Liu Z.J."/>
            <person name="Shi F.L."/>
            <person name="Lu J.Q."/>
            <person name="Li M."/>
            <person name="Wang Z.L."/>
        </authorList>
    </citation>
    <scope>NUCLEOTIDE SEQUENCE [LARGE SCALE GENOMIC DNA]</scope>
    <source>
        <strain evidence="1 2">USNM 41457</strain>
    </source>
</reference>
<organism evidence="1 2">
    <name type="scientific">Edhazardia aedis (strain USNM 41457)</name>
    <name type="common">Microsporidian parasite</name>
    <dbReference type="NCBI Taxonomy" id="1003232"/>
    <lineage>
        <taxon>Eukaryota</taxon>
        <taxon>Fungi</taxon>
        <taxon>Fungi incertae sedis</taxon>
        <taxon>Microsporidia</taxon>
        <taxon>Edhazardia</taxon>
    </lineage>
</organism>
<dbReference type="AlphaFoldDB" id="J9DNB9"/>
<dbReference type="InParanoid" id="J9DNB9"/>
<dbReference type="Proteomes" id="UP000003163">
    <property type="component" value="Unassembled WGS sequence"/>
</dbReference>
<keyword evidence="2" id="KW-1185">Reference proteome</keyword>
<reference evidence="2" key="2">
    <citation type="submission" date="2015-07" db="EMBL/GenBank/DDBJ databases">
        <title>Contrasting host-pathogen interactions and genome evolution in two generalist and specialist microsporidian pathogens of mosquitoes.</title>
        <authorList>
            <consortium name="The Broad Institute Genomics Platform"/>
            <consortium name="The Broad Institute Genome Sequencing Center for Infectious Disease"/>
            <person name="Cuomo C.A."/>
            <person name="Sanscrainte N.D."/>
            <person name="Goldberg J.M."/>
            <person name="Heiman D."/>
            <person name="Young S."/>
            <person name="Zeng Q."/>
            <person name="Becnel J.J."/>
            <person name="Birren B.W."/>
        </authorList>
    </citation>
    <scope>NUCLEOTIDE SEQUENCE [LARGE SCALE GENOMIC DNA]</scope>
    <source>
        <strain evidence="2">USNM 41457</strain>
    </source>
</reference>
<comment type="caution">
    <text evidence="1">The sequence shown here is derived from an EMBL/GenBank/DDBJ whole genome shotgun (WGS) entry which is preliminary data.</text>
</comment>
<name>J9DNB9_EDHAE</name>
<evidence type="ECO:0000313" key="2">
    <source>
        <dbReference type="Proteomes" id="UP000003163"/>
    </source>
</evidence>